<protein>
    <submittedName>
        <fullName evidence="7">Paired amphipathic helix</fullName>
    </submittedName>
</protein>
<dbReference type="InterPro" id="IPR003822">
    <property type="entry name" value="PAH"/>
</dbReference>
<dbReference type="PANTHER" id="PTHR12346:SF46">
    <property type="entry name" value="HISTONE DEACETYLASE INTERACTING DOMAIN-CONTAINING PROTEIN"/>
    <property type="match status" value="1"/>
</dbReference>
<reference evidence="7 8" key="1">
    <citation type="submission" date="2020-12" db="EMBL/GenBank/DDBJ databases">
        <title>Concerted genomic and epigenomic changes stabilize Arabidopsis allopolyploids.</title>
        <authorList>
            <person name="Chen Z."/>
        </authorList>
    </citation>
    <scope>NUCLEOTIDE SEQUENCE [LARGE SCALE GENOMIC DNA]</scope>
    <source>
        <strain evidence="7">Allo738</strain>
        <tissue evidence="7">Leaf</tissue>
    </source>
</reference>
<dbReference type="GO" id="GO:0000118">
    <property type="term" value="C:histone deacetylase complex"/>
    <property type="evidence" value="ECO:0007669"/>
    <property type="project" value="TreeGrafter"/>
</dbReference>
<keyword evidence="4" id="KW-0804">Transcription</keyword>
<sequence>MVGDGGAHKPTTNVALAYLKAVKAKLFQDQREKYDEFLDIMKDFKCRRVDRLDVIIRMKELLKEHKELLLGFNTFLPKGFRITLLPDDHEQPSHKEPDFKDALTFITKVQTRFQGGRAYKSFLDILSIYRNERNLKSLTEVYDEVSILFRDHTDLLAEFNHFLPATSPTTSLHSATDSSS</sequence>
<dbReference type="Pfam" id="PF02671">
    <property type="entry name" value="PAH"/>
    <property type="match status" value="2"/>
</dbReference>
<dbReference type="PROSITE" id="PS51477">
    <property type="entry name" value="PAH"/>
    <property type="match status" value="2"/>
</dbReference>
<evidence type="ECO:0000256" key="6">
    <source>
        <dbReference type="PROSITE-ProRule" id="PRU00810"/>
    </source>
</evidence>
<evidence type="ECO:0000256" key="1">
    <source>
        <dbReference type="ARBA" id="ARBA00004123"/>
    </source>
</evidence>
<proteinExistence type="predicted"/>
<comment type="subcellular location">
    <subcellularLocation>
        <location evidence="1 6">Nucleus</location>
    </subcellularLocation>
</comment>
<dbReference type="FunFam" id="1.20.1160.11:FF:000001">
    <property type="entry name" value="Paired amphipathic helix protein Sin3"/>
    <property type="match status" value="1"/>
</dbReference>
<keyword evidence="3" id="KW-0677">Repeat</keyword>
<dbReference type="GO" id="GO:0000122">
    <property type="term" value="P:negative regulation of transcription by RNA polymerase II"/>
    <property type="evidence" value="ECO:0007669"/>
    <property type="project" value="TreeGrafter"/>
</dbReference>
<evidence type="ECO:0000256" key="4">
    <source>
        <dbReference type="ARBA" id="ARBA00023015"/>
    </source>
</evidence>
<name>A0A8T2C4K0_9BRAS</name>
<dbReference type="InterPro" id="IPR039774">
    <property type="entry name" value="Sin3-like"/>
</dbReference>
<evidence type="ECO:0000256" key="3">
    <source>
        <dbReference type="ARBA" id="ARBA00022737"/>
    </source>
</evidence>
<dbReference type="Proteomes" id="UP000694240">
    <property type="component" value="Chromosome 6"/>
</dbReference>
<comment type="caution">
    <text evidence="7">The sequence shown here is derived from an EMBL/GenBank/DDBJ whole genome shotgun (WGS) entry which is preliminary data.</text>
</comment>
<evidence type="ECO:0000313" key="7">
    <source>
        <dbReference type="EMBL" id="KAG7592813.1"/>
    </source>
</evidence>
<evidence type="ECO:0000256" key="2">
    <source>
        <dbReference type="ARBA" id="ARBA00022491"/>
    </source>
</evidence>
<keyword evidence="4" id="KW-0805">Transcription regulation</keyword>
<organism evidence="7 8">
    <name type="scientific">Arabidopsis thaliana x Arabidopsis arenosa</name>
    <dbReference type="NCBI Taxonomy" id="1240361"/>
    <lineage>
        <taxon>Eukaryota</taxon>
        <taxon>Viridiplantae</taxon>
        <taxon>Streptophyta</taxon>
        <taxon>Embryophyta</taxon>
        <taxon>Tracheophyta</taxon>
        <taxon>Spermatophyta</taxon>
        <taxon>Magnoliopsida</taxon>
        <taxon>eudicotyledons</taxon>
        <taxon>Gunneridae</taxon>
        <taxon>Pentapetalae</taxon>
        <taxon>rosids</taxon>
        <taxon>malvids</taxon>
        <taxon>Brassicales</taxon>
        <taxon>Brassicaceae</taxon>
        <taxon>Camelineae</taxon>
        <taxon>Arabidopsis</taxon>
    </lineage>
</organism>
<keyword evidence="8" id="KW-1185">Reference proteome</keyword>
<dbReference type="FunFam" id="1.20.1160.11:FF:000003">
    <property type="entry name" value="Paired amphipathic helix SIN3-like protein"/>
    <property type="match status" value="1"/>
</dbReference>
<dbReference type="PANTHER" id="PTHR12346">
    <property type="entry name" value="SIN3B-RELATED"/>
    <property type="match status" value="1"/>
</dbReference>
<evidence type="ECO:0000256" key="5">
    <source>
        <dbReference type="ARBA" id="ARBA00023242"/>
    </source>
</evidence>
<dbReference type="GO" id="GO:0000785">
    <property type="term" value="C:chromatin"/>
    <property type="evidence" value="ECO:0007669"/>
    <property type="project" value="TreeGrafter"/>
</dbReference>
<dbReference type="EMBL" id="JAEFBK010000006">
    <property type="protein sequence ID" value="KAG7592813.1"/>
    <property type="molecule type" value="Genomic_DNA"/>
</dbReference>
<keyword evidence="5 6" id="KW-0539">Nucleus</keyword>
<evidence type="ECO:0000313" key="8">
    <source>
        <dbReference type="Proteomes" id="UP000694240"/>
    </source>
</evidence>
<dbReference type="AlphaFoldDB" id="A0A8T2C4K0"/>
<keyword evidence="2" id="KW-0678">Repressor</keyword>
<accession>A0A8T2C4K0</accession>
<gene>
    <name evidence="7" type="ORF">ISN45_Aa01g016700</name>
</gene>
<dbReference type="GO" id="GO:0003714">
    <property type="term" value="F:transcription corepressor activity"/>
    <property type="evidence" value="ECO:0007669"/>
    <property type="project" value="InterPro"/>
</dbReference>